<comment type="similarity">
    <text evidence="12">Belongs to the OXA1/ALB3/YidC family. Type 2 subfamily.</text>
</comment>
<dbReference type="GO" id="GO:0051205">
    <property type="term" value="P:protein insertion into membrane"/>
    <property type="evidence" value="ECO:0007669"/>
    <property type="project" value="TreeGrafter"/>
</dbReference>
<evidence type="ECO:0000256" key="6">
    <source>
        <dbReference type="ARBA" id="ARBA00022927"/>
    </source>
</evidence>
<keyword evidence="3 12" id="KW-1003">Cell membrane</keyword>
<sequence length="289" mass="33273">MKDILTKRNVKRLLAVLAVITIAVVLAGCTPADAGHQAPISHTNGNWWDRWIVYYVSEFLLWLAKLLGNNYGWTIVVFTILIRIILLPLNALSIRSTTKMQKIQPQINELRKKYPGRDAESRQLLSQETNKLYKEAGVNPYTGCLPLLIQLPVMYALYMAIWRTPQLQNGHFLWMDLGKADPFYIMPILAMVFTFISTYISQMSTPKSAQNGMTKVMTYGMSILVGIMAIKLQSAITLYWVISNMFQAVQTFVLQNPIKYKREQEAKAKAERERKHRIRKAYKRLGRKK</sequence>
<keyword evidence="6 12" id="KW-0653">Protein transport</keyword>
<comment type="caution">
    <text evidence="15">The sequence shown here is derived from an EMBL/GenBank/DDBJ whole genome shotgun (WGS) entry which is preliminary data.</text>
</comment>
<evidence type="ECO:0000256" key="4">
    <source>
        <dbReference type="ARBA" id="ARBA00022692"/>
    </source>
</evidence>
<dbReference type="PANTHER" id="PTHR12428">
    <property type="entry name" value="OXA1"/>
    <property type="match status" value="1"/>
</dbReference>
<dbReference type="InterPro" id="IPR028055">
    <property type="entry name" value="YidC/Oxa/ALB_C"/>
</dbReference>
<proteinExistence type="inferred from homology"/>
<keyword evidence="7 12" id="KW-1133">Transmembrane helix</keyword>
<evidence type="ECO:0000256" key="1">
    <source>
        <dbReference type="ARBA" id="ARBA00004651"/>
    </source>
</evidence>
<dbReference type="GO" id="GO:0015031">
    <property type="term" value="P:protein transport"/>
    <property type="evidence" value="ECO:0007669"/>
    <property type="project" value="UniProtKB-KW"/>
</dbReference>
<keyword evidence="8 12" id="KW-0472">Membrane</keyword>
<evidence type="ECO:0000256" key="5">
    <source>
        <dbReference type="ARBA" id="ARBA00022729"/>
    </source>
</evidence>
<protein>
    <recommendedName>
        <fullName evidence="12">Membrane protein insertase YidC</fullName>
    </recommendedName>
    <alternativeName>
        <fullName evidence="12">Foldase YidC</fullName>
    </alternativeName>
    <alternativeName>
        <fullName evidence="12">Membrane integrase YidC</fullName>
    </alternativeName>
    <alternativeName>
        <fullName evidence="12">Membrane protein YidC</fullName>
    </alternativeName>
</protein>
<dbReference type="GO" id="GO:0005886">
    <property type="term" value="C:plasma membrane"/>
    <property type="evidence" value="ECO:0007669"/>
    <property type="project" value="UniProtKB-SubCell"/>
</dbReference>
<evidence type="ECO:0000259" key="14">
    <source>
        <dbReference type="Pfam" id="PF02096"/>
    </source>
</evidence>
<dbReference type="GO" id="GO:0032977">
    <property type="term" value="F:membrane insertase activity"/>
    <property type="evidence" value="ECO:0007669"/>
    <property type="project" value="InterPro"/>
</dbReference>
<dbReference type="InterPro" id="IPR023060">
    <property type="entry name" value="YidC/YidC1/YidC2_Firmicutes"/>
</dbReference>
<dbReference type="PANTHER" id="PTHR12428:SF65">
    <property type="entry name" value="CYTOCHROME C OXIDASE ASSEMBLY PROTEIN COX18, MITOCHONDRIAL"/>
    <property type="match status" value="1"/>
</dbReference>
<dbReference type="InterPro" id="IPR001708">
    <property type="entry name" value="YidC/ALB3/OXA1/COX18"/>
</dbReference>
<reference evidence="15" key="1">
    <citation type="journal article" date="2021" name="PeerJ">
        <title>Extensive microbial diversity within the chicken gut microbiome revealed by metagenomics and culture.</title>
        <authorList>
            <person name="Gilroy R."/>
            <person name="Ravi A."/>
            <person name="Getino M."/>
            <person name="Pursley I."/>
            <person name="Horton D.L."/>
            <person name="Alikhan N.F."/>
            <person name="Baker D."/>
            <person name="Gharbi K."/>
            <person name="Hall N."/>
            <person name="Watson M."/>
            <person name="Adriaenssens E.M."/>
            <person name="Foster-Nyarko E."/>
            <person name="Jarju S."/>
            <person name="Secka A."/>
            <person name="Antonio M."/>
            <person name="Oren A."/>
            <person name="Chaudhuri R.R."/>
            <person name="La Ragione R."/>
            <person name="Hildebrand F."/>
            <person name="Pallen M.J."/>
        </authorList>
    </citation>
    <scope>NUCLEOTIDE SEQUENCE</scope>
    <source>
        <strain evidence="15">F6-686</strain>
    </source>
</reference>
<dbReference type="AlphaFoldDB" id="A0A9E2KQL2"/>
<dbReference type="NCBIfam" id="TIGR03592">
    <property type="entry name" value="yidC_oxa1_cterm"/>
    <property type="match status" value="1"/>
</dbReference>
<feature type="region of interest" description="Disordered" evidence="13">
    <location>
        <begin position="265"/>
        <end position="289"/>
    </location>
</feature>
<feature type="transmembrane region" description="Helical" evidence="12">
    <location>
        <begin position="141"/>
        <end position="162"/>
    </location>
</feature>
<dbReference type="PROSITE" id="PS51257">
    <property type="entry name" value="PROKAR_LIPOPROTEIN"/>
    <property type="match status" value="1"/>
</dbReference>
<comment type="function">
    <text evidence="12">Required for the insertion and/or proper folding and/or complex formation of integral membrane proteins into the membrane. Involved in integration of membrane proteins that insert both dependently and independently of the Sec translocase complex, as well as at least some lipoproteins.</text>
</comment>
<feature type="domain" description="Membrane insertase YidC/Oxa/ALB C-terminal" evidence="14">
    <location>
        <begin position="71"/>
        <end position="255"/>
    </location>
</feature>
<feature type="transmembrane region" description="Helical" evidence="12">
    <location>
        <begin position="71"/>
        <end position="92"/>
    </location>
</feature>
<reference evidence="15" key="2">
    <citation type="submission" date="2021-04" db="EMBL/GenBank/DDBJ databases">
        <authorList>
            <person name="Gilroy R."/>
        </authorList>
    </citation>
    <scope>NUCLEOTIDE SEQUENCE</scope>
    <source>
        <strain evidence="15">F6-686</strain>
    </source>
</reference>
<dbReference type="Pfam" id="PF02096">
    <property type="entry name" value="60KD_IMP"/>
    <property type="match status" value="1"/>
</dbReference>
<feature type="transmembrane region" description="Helical" evidence="12">
    <location>
        <begin position="182"/>
        <end position="200"/>
    </location>
</feature>
<dbReference type="InterPro" id="IPR047196">
    <property type="entry name" value="YidC_ALB_C"/>
</dbReference>
<dbReference type="Proteomes" id="UP000823844">
    <property type="component" value="Unassembled WGS sequence"/>
</dbReference>
<organism evidence="15 16">
    <name type="scientific">Candidatus Lactobacillus pullistercoris</name>
    <dbReference type="NCBI Taxonomy" id="2838636"/>
    <lineage>
        <taxon>Bacteria</taxon>
        <taxon>Bacillati</taxon>
        <taxon>Bacillota</taxon>
        <taxon>Bacilli</taxon>
        <taxon>Lactobacillales</taxon>
        <taxon>Lactobacillaceae</taxon>
        <taxon>Lactobacillus</taxon>
    </lineage>
</organism>
<dbReference type="EMBL" id="JAHLFT010000043">
    <property type="protein sequence ID" value="MBU3828191.1"/>
    <property type="molecule type" value="Genomic_DNA"/>
</dbReference>
<evidence type="ECO:0000256" key="10">
    <source>
        <dbReference type="ARBA" id="ARBA00023186"/>
    </source>
</evidence>
<evidence type="ECO:0000313" key="16">
    <source>
        <dbReference type="Proteomes" id="UP000823844"/>
    </source>
</evidence>
<feature type="compositionally biased region" description="Basic residues" evidence="13">
    <location>
        <begin position="274"/>
        <end position="289"/>
    </location>
</feature>
<keyword evidence="9" id="KW-0564">Palmitate</keyword>
<accession>A0A9E2KQL2</accession>
<evidence type="ECO:0000256" key="12">
    <source>
        <dbReference type="HAMAP-Rule" id="MF_01811"/>
    </source>
</evidence>
<keyword evidence="4 12" id="KW-0812">Transmembrane</keyword>
<evidence type="ECO:0000256" key="7">
    <source>
        <dbReference type="ARBA" id="ARBA00022989"/>
    </source>
</evidence>
<evidence type="ECO:0000256" key="13">
    <source>
        <dbReference type="SAM" id="MobiDB-lite"/>
    </source>
</evidence>
<keyword evidence="10 12" id="KW-0143">Chaperone</keyword>
<evidence type="ECO:0000256" key="8">
    <source>
        <dbReference type="ARBA" id="ARBA00023136"/>
    </source>
</evidence>
<dbReference type="HAMAP" id="MF_01811">
    <property type="entry name" value="YidC_type2"/>
    <property type="match status" value="1"/>
</dbReference>
<keyword evidence="5 12" id="KW-0732">Signal</keyword>
<evidence type="ECO:0000256" key="9">
    <source>
        <dbReference type="ARBA" id="ARBA00023139"/>
    </source>
</evidence>
<keyword evidence="11 12" id="KW-0449">Lipoprotein</keyword>
<keyword evidence="2 12" id="KW-0813">Transport</keyword>
<gene>
    <name evidence="12" type="primary">yidC</name>
    <name evidence="15" type="ORF">H9806_03435</name>
</gene>
<evidence type="ECO:0000256" key="11">
    <source>
        <dbReference type="ARBA" id="ARBA00023288"/>
    </source>
</evidence>
<comment type="subcellular location">
    <subcellularLocation>
        <location evidence="1 12">Cell membrane</location>
        <topology evidence="1 12">Multi-pass membrane protein</topology>
    </subcellularLocation>
</comment>
<evidence type="ECO:0000256" key="2">
    <source>
        <dbReference type="ARBA" id="ARBA00022448"/>
    </source>
</evidence>
<name>A0A9E2KQL2_9LACO</name>
<evidence type="ECO:0000256" key="3">
    <source>
        <dbReference type="ARBA" id="ARBA00022475"/>
    </source>
</evidence>
<evidence type="ECO:0000313" key="15">
    <source>
        <dbReference type="EMBL" id="MBU3828191.1"/>
    </source>
</evidence>
<feature type="transmembrane region" description="Helical" evidence="12">
    <location>
        <begin position="221"/>
        <end position="242"/>
    </location>
</feature>
<dbReference type="CDD" id="cd20070">
    <property type="entry name" value="5TM_YidC_Alb3"/>
    <property type="match status" value="1"/>
</dbReference>